<evidence type="ECO:0000313" key="2">
    <source>
        <dbReference type="EMBL" id="PIC11976.1"/>
    </source>
</evidence>
<reference evidence="3" key="1">
    <citation type="submission" date="2017-10" db="EMBL/GenBank/DDBJ databases">
        <title>Rapid genome shrinkage in a self-fertile nematode reveals novel sperm competition proteins.</title>
        <authorList>
            <person name="Yin D."/>
            <person name="Schwarz E.M."/>
            <person name="Thomas C.G."/>
            <person name="Felde R.L."/>
            <person name="Korf I.F."/>
            <person name="Cutter A.D."/>
            <person name="Schartner C.M."/>
            <person name="Ralston E.J."/>
            <person name="Meyer B.J."/>
            <person name="Haag E.S."/>
        </authorList>
    </citation>
    <scope>NUCLEOTIDE SEQUENCE [LARGE SCALE GENOMIC DNA]</scope>
    <source>
        <strain evidence="3">JU1422</strain>
    </source>
</reference>
<accession>A0A2G5SAM9</accession>
<organism evidence="2 3">
    <name type="scientific">Caenorhabditis nigoni</name>
    <dbReference type="NCBI Taxonomy" id="1611254"/>
    <lineage>
        <taxon>Eukaryota</taxon>
        <taxon>Metazoa</taxon>
        <taxon>Ecdysozoa</taxon>
        <taxon>Nematoda</taxon>
        <taxon>Chromadorea</taxon>
        <taxon>Rhabditida</taxon>
        <taxon>Rhabditina</taxon>
        <taxon>Rhabditomorpha</taxon>
        <taxon>Rhabditoidea</taxon>
        <taxon>Rhabditidae</taxon>
        <taxon>Peloderinae</taxon>
        <taxon>Caenorhabditis</taxon>
    </lineage>
</organism>
<sequence length="79" mass="8967">MLVYPSQQGGFPGRYWDPFPSQFASKRKEEDRVKDVAYMEKDPMWSTAPTPAAPLSDTSYASELRGTPTRSIIARRMLP</sequence>
<proteinExistence type="predicted"/>
<comment type="caution">
    <text evidence="2">The sequence shown here is derived from an EMBL/GenBank/DDBJ whole genome shotgun (WGS) entry which is preliminary data.</text>
</comment>
<dbReference type="AlphaFoldDB" id="A0A2G5SAM9"/>
<keyword evidence="3" id="KW-1185">Reference proteome</keyword>
<feature type="region of interest" description="Disordered" evidence="1">
    <location>
        <begin position="44"/>
        <end position="66"/>
    </location>
</feature>
<protein>
    <submittedName>
        <fullName evidence="2">Uncharacterized protein</fullName>
    </submittedName>
</protein>
<dbReference type="EMBL" id="PDUG01000031">
    <property type="protein sequence ID" value="PIC11976.1"/>
    <property type="molecule type" value="Genomic_DNA"/>
</dbReference>
<name>A0A2G5SAM9_9PELO</name>
<evidence type="ECO:0000313" key="3">
    <source>
        <dbReference type="Proteomes" id="UP000230233"/>
    </source>
</evidence>
<dbReference type="Proteomes" id="UP000230233">
    <property type="component" value="Unassembled WGS sequence"/>
</dbReference>
<gene>
    <name evidence="2" type="ORF">B9Z55_028721</name>
</gene>
<evidence type="ECO:0000256" key="1">
    <source>
        <dbReference type="SAM" id="MobiDB-lite"/>
    </source>
</evidence>